<sequence length="10" mass="1243">MLVHLQNKIF</sequence>
<dbReference type="EMBL" id="GBXM01039102">
    <property type="protein sequence ID" value="JAH69475.1"/>
    <property type="molecule type" value="Transcribed_RNA"/>
</dbReference>
<evidence type="ECO:0000313" key="1">
    <source>
        <dbReference type="EMBL" id="JAH69475.1"/>
    </source>
</evidence>
<accession>A0A0E9UWB5</accession>
<proteinExistence type="predicted"/>
<reference evidence="1" key="1">
    <citation type="submission" date="2014-11" db="EMBL/GenBank/DDBJ databases">
        <authorList>
            <person name="Amaro Gonzalez C."/>
        </authorList>
    </citation>
    <scope>NUCLEOTIDE SEQUENCE</scope>
</reference>
<protein>
    <submittedName>
        <fullName evidence="1">Uncharacterized protein</fullName>
    </submittedName>
</protein>
<reference evidence="1" key="2">
    <citation type="journal article" date="2015" name="Fish Shellfish Immunol.">
        <title>Early steps in the European eel (Anguilla anguilla)-Vibrio vulnificus interaction in the gills: Role of the RtxA13 toxin.</title>
        <authorList>
            <person name="Callol A."/>
            <person name="Pajuelo D."/>
            <person name="Ebbesson L."/>
            <person name="Teles M."/>
            <person name="MacKenzie S."/>
            <person name="Amaro C."/>
        </authorList>
    </citation>
    <scope>NUCLEOTIDE SEQUENCE</scope>
</reference>
<organism evidence="1">
    <name type="scientific">Anguilla anguilla</name>
    <name type="common">European freshwater eel</name>
    <name type="synonym">Muraena anguilla</name>
    <dbReference type="NCBI Taxonomy" id="7936"/>
    <lineage>
        <taxon>Eukaryota</taxon>
        <taxon>Metazoa</taxon>
        <taxon>Chordata</taxon>
        <taxon>Craniata</taxon>
        <taxon>Vertebrata</taxon>
        <taxon>Euteleostomi</taxon>
        <taxon>Actinopterygii</taxon>
        <taxon>Neopterygii</taxon>
        <taxon>Teleostei</taxon>
        <taxon>Anguilliformes</taxon>
        <taxon>Anguillidae</taxon>
        <taxon>Anguilla</taxon>
    </lineage>
</organism>
<name>A0A0E9UWB5_ANGAN</name>